<gene>
    <name evidence="3" type="ORF">ACFSBW_04820</name>
</gene>
<evidence type="ECO:0000313" key="3">
    <source>
        <dbReference type="EMBL" id="MFD1641197.1"/>
    </source>
</evidence>
<protein>
    <submittedName>
        <fullName evidence="3">Uncharacterized protein</fullName>
    </submittedName>
</protein>
<keyword evidence="2" id="KW-1133">Transmembrane helix</keyword>
<sequence>MSAHSAGETETDGPTMSDDGNDESFLGALSIIGTISFCCIGLGTVVGTATLAGGFTGTTVAIGAATPRGSLISALVTALTVVAVALVARWYYR</sequence>
<reference evidence="3 4" key="1">
    <citation type="journal article" date="2019" name="Int. J. Syst. Evol. Microbiol.">
        <title>The Global Catalogue of Microorganisms (GCM) 10K type strain sequencing project: providing services to taxonomists for standard genome sequencing and annotation.</title>
        <authorList>
            <consortium name="The Broad Institute Genomics Platform"/>
            <consortium name="The Broad Institute Genome Sequencing Center for Infectious Disease"/>
            <person name="Wu L."/>
            <person name="Ma J."/>
        </authorList>
    </citation>
    <scope>NUCLEOTIDE SEQUENCE [LARGE SCALE GENOMIC DNA]</scope>
    <source>
        <strain evidence="3 4">CGMCC 1.10593</strain>
    </source>
</reference>
<dbReference type="AlphaFoldDB" id="A0ABD6D542"/>
<proteinExistence type="predicted"/>
<comment type="caution">
    <text evidence="3">The sequence shown here is derived from an EMBL/GenBank/DDBJ whole genome shotgun (WGS) entry which is preliminary data.</text>
</comment>
<accession>A0ABD6D542</accession>
<evidence type="ECO:0000256" key="2">
    <source>
        <dbReference type="SAM" id="Phobius"/>
    </source>
</evidence>
<feature type="transmembrane region" description="Helical" evidence="2">
    <location>
        <begin position="25"/>
        <end position="51"/>
    </location>
</feature>
<keyword evidence="4" id="KW-1185">Reference proteome</keyword>
<dbReference type="Proteomes" id="UP001597052">
    <property type="component" value="Unassembled WGS sequence"/>
</dbReference>
<feature type="region of interest" description="Disordered" evidence="1">
    <location>
        <begin position="1"/>
        <end position="21"/>
    </location>
</feature>
<organism evidence="3 4">
    <name type="scientific">Halohasta litorea</name>
    <dbReference type="NCBI Taxonomy" id="869891"/>
    <lineage>
        <taxon>Archaea</taxon>
        <taxon>Methanobacteriati</taxon>
        <taxon>Methanobacteriota</taxon>
        <taxon>Stenosarchaea group</taxon>
        <taxon>Halobacteria</taxon>
        <taxon>Halobacteriales</taxon>
        <taxon>Haloferacaceae</taxon>
        <taxon>Halohasta</taxon>
    </lineage>
</organism>
<keyword evidence="2" id="KW-0812">Transmembrane</keyword>
<dbReference type="RefSeq" id="WP_256394898.1">
    <property type="nucleotide sequence ID" value="NZ_JANHDJ010000001.1"/>
</dbReference>
<dbReference type="EMBL" id="JBHUDM010000001">
    <property type="protein sequence ID" value="MFD1641197.1"/>
    <property type="molecule type" value="Genomic_DNA"/>
</dbReference>
<evidence type="ECO:0000313" key="4">
    <source>
        <dbReference type="Proteomes" id="UP001597052"/>
    </source>
</evidence>
<name>A0ABD6D542_9EURY</name>
<keyword evidence="2" id="KW-0472">Membrane</keyword>
<evidence type="ECO:0000256" key="1">
    <source>
        <dbReference type="SAM" id="MobiDB-lite"/>
    </source>
</evidence>
<feature type="transmembrane region" description="Helical" evidence="2">
    <location>
        <begin position="71"/>
        <end position="92"/>
    </location>
</feature>